<evidence type="ECO:0000256" key="6">
    <source>
        <dbReference type="ARBA" id="ARBA00022925"/>
    </source>
</evidence>
<evidence type="ECO:0000313" key="13">
    <source>
        <dbReference type="Proteomes" id="UP000287188"/>
    </source>
</evidence>
<dbReference type="InterPro" id="IPR018229">
    <property type="entry name" value="Rhodopsin_retinal_BS"/>
</dbReference>
<dbReference type="GO" id="GO:0016020">
    <property type="term" value="C:membrane"/>
    <property type="evidence" value="ECO:0007669"/>
    <property type="project" value="UniProtKB-SubCell"/>
</dbReference>
<evidence type="ECO:0000256" key="1">
    <source>
        <dbReference type="ARBA" id="ARBA00004141"/>
    </source>
</evidence>
<dbReference type="Gene3D" id="1.20.1070.10">
    <property type="entry name" value="Rhodopsin 7-helix transmembrane proteins"/>
    <property type="match status" value="1"/>
</dbReference>
<gene>
    <name evidence="12" type="ORF">KDK_62360</name>
</gene>
<comment type="subcellular location">
    <subcellularLocation>
        <location evidence="1">Membrane</location>
        <topology evidence="1">Multi-pass membrane protein</topology>
    </subcellularLocation>
</comment>
<feature type="transmembrane region" description="Helical" evidence="11">
    <location>
        <begin position="128"/>
        <end position="151"/>
    </location>
</feature>
<dbReference type="InterPro" id="IPR001425">
    <property type="entry name" value="Arc/bac/fun_rhodopsins"/>
</dbReference>
<dbReference type="GO" id="GO:0005216">
    <property type="term" value="F:monoatomic ion channel activity"/>
    <property type="evidence" value="ECO:0007669"/>
    <property type="project" value="InterPro"/>
</dbReference>
<keyword evidence="10" id="KW-0675">Receptor</keyword>
<comment type="caution">
    <text evidence="12">The sequence shown here is derived from an EMBL/GenBank/DDBJ whole genome shotgun (WGS) entry which is preliminary data.</text>
</comment>
<dbReference type="PRINTS" id="PR00251">
    <property type="entry name" value="BACTRLOPSIN"/>
</dbReference>
<feature type="transmembrane region" description="Helical" evidence="11">
    <location>
        <begin position="99"/>
        <end position="122"/>
    </location>
</feature>
<dbReference type="AlphaFoldDB" id="A0A402ATH3"/>
<name>A0A402ATH3_9CHLR</name>
<dbReference type="SMART" id="SM01021">
    <property type="entry name" value="Bac_rhodopsin"/>
    <property type="match status" value="1"/>
</dbReference>
<proteinExistence type="inferred from homology"/>
<evidence type="ECO:0000256" key="3">
    <source>
        <dbReference type="ARBA" id="ARBA00022543"/>
    </source>
</evidence>
<evidence type="ECO:0000313" key="12">
    <source>
        <dbReference type="EMBL" id="GCE22436.1"/>
    </source>
</evidence>
<evidence type="ECO:0000256" key="5">
    <source>
        <dbReference type="ARBA" id="ARBA00022692"/>
    </source>
</evidence>
<feature type="transmembrane region" description="Helical" evidence="11">
    <location>
        <begin position="36"/>
        <end position="53"/>
    </location>
</feature>
<keyword evidence="7 11" id="KW-1133">Transmembrane helix</keyword>
<keyword evidence="4" id="KW-0716">Sensory transduction</keyword>
<keyword evidence="9 11" id="KW-0472">Membrane</keyword>
<keyword evidence="8" id="KW-0157">Chromophore</keyword>
<dbReference type="SUPFAM" id="SSF81321">
    <property type="entry name" value="Family A G protein-coupled receptor-like"/>
    <property type="match status" value="1"/>
</dbReference>
<dbReference type="PROSITE" id="PS00950">
    <property type="entry name" value="BACTERIAL_OPSIN_1"/>
    <property type="match status" value="1"/>
</dbReference>
<dbReference type="OrthoDB" id="70408at2"/>
<comment type="similarity">
    <text evidence="2">Belongs to the archaeal/bacterial/fungal opsin family.</text>
</comment>
<feature type="transmembrane region" description="Helical" evidence="11">
    <location>
        <begin position="163"/>
        <end position="186"/>
    </location>
</feature>
<evidence type="ECO:0000256" key="11">
    <source>
        <dbReference type="SAM" id="Phobius"/>
    </source>
</evidence>
<dbReference type="GO" id="GO:0009881">
    <property type="term" value="F:photoreceptor activity"/>
    <property type="evidence" value="ECO:0007669"/>
    <property type="project" value="UniProtKB-KW"/>
</dbReference>
<dbReference type="Pfam" id="PF01036">
    <property type="entry name" value="Bac_rhodopsin"/>
    <property type="match status" value="1"/>
</dbReference>
<evidence type="ECO:0000256" key="4">
    <source>
        <dbReference type="ARBA" id="ARBA00022606"/>
    </source>
</evidence>
<sequence length="237" mass="25260">MGPITTTLWIGTAIMVLGLLAFLALMVKAPAANRSFFSATSLVALIAATSYFAMATGHGSVLIGGRVFFFARYIDWVFTTPLLLLDLALLAVPSITARAGTVATLIGADVYMIITGLIAGSINDPTKYIWFASSTIAFVVVLYILLVQLFGDARNRGGSVGRLFGNLSLLTLILWVCYPIVWLLGVEGFRVLPLTAEVVIFALLDVVAKIGFGFILLTSSVISGREAMTVRPATSSM</sequence>
<dbReference type="PANTHER" id="PTHR28286:SF2">
    <property type="entry name" value="BACTERIORHODOPSIN _OPSIN, NOPA (EUROFUNG)"/>
    <property type="match status" value="1"/>
</dbReference>
<keyword evidence="5 11" id="KW-0812">Transmembrane</keyword>
<evidence type="ECO:0000256" key="8">
    <source>
        <dbReference type="ARBA" id="ARBA00022991"/>
    </source>
</evidence>
<feature type="transmembrane region" description="Helical" evidence="11">
    <location>
        <begin position="198"/>
        <end position="222"/>
    </location>
</feature>
<evidence type="ECO:0000256" key="2">
    <source>
        <dbReference type="ARBA" id="ARBA00008130"/>
    </source>
</evidence>
<keyword evidence="13" id="KW-1185">Reference proteome</keyword>
<dbReference type="PANTHER" id="PTHR28286">
    <property type="match status" value="1"/>
</dbReference>
<accession>A0A402ATH3</accession>
<evidence type="ECO:0000256" key="9">
    <source>
        <dbReference type="ARBA" id="ARBA00023136"/>
    </source>
</evidence>
<organism evidence="12 13">
    <name type="scientific">Dictyobacter kobayashii</name>
    <dbReference type="NCBI Taxonomy" id="2014872"/>
    <lineage>
        <taxon>Bacteria</taxon>
        <taxon>Bacillati</taxon>
        <taxon>Chloroflexota</taxon>
        <taxon>Ktedonobacteria</taxon>
        <taxon>Ktedonobacterales</taxon>
        <taxon>Dictyobacteraceae</taxon>
        <taxon>Dictyobacter</taxon>
    </lineage>
</organism>
<protein>
    <submittedName>
        <fullName evidence="12">Rhodopsin</fullName>
    </submittedName>
</protein>
<dbReference type="GO" id="GO:0007602">
    <property type="term" value="P:phototransduction"/>
    <property type="evidence" value="ECO:0007669"/>
    <property type="project" value="UniProtKB-KW"/>
</dbReference>
<evidence type="ECO:0000256" key="7">
    <source>
        <dbReference type="ARBA" id="ARBA00022989"/>
    </source>
</evidence>
<keyword evidence="6" id="KW-0681">Retinal protein</keyword>
<dbReference type="EMBL" id="BIFS01000002">
    <property type="protein sequence ID" value="GCE22436.1"/>
    <property type="molecule type" value="Genomic_DNA"/>
</dbReference>
<feature type="transmembrane region" description="Helical" evidence="11">
    <location>
        <begin position="6"/>
        <end position="27"/>
    </location>
</feature>
<evidence type="ECO:0000256" key="10">
    <source>
        <dbReference type="ARBA" id="ARBA00023170"/>
    </source>
</evidence>
<dbReference type="RefSeq" id="WP_126555259.1">
    <property type="nucleotide sequence ID" value="NZ_BIFS01000002.1"/>
</dbReference>
<dbReference type="Proteomes" id="UP000287188">
    <property type="component" value="Unassembled WGS sequence"/>
</dbReference>
<keyword evidence="3" id="KW-0600">Photoreceptor protein</keyword>
<feature type="transmembrane region" description="Helical" evidence="11">
    <location>
        <begin position="73"/>
        <end position="92"/>
    </location>
</feature>
<reference evidence="13" key="1">
    <citation type="submission" date="2018-12" db="EMBL/GenBank/DDBJ databases">
        <title>Tengunoibacter tsumagoiensis gen. nov., sp. nov., Dictyobacter kobayashii sp. nov., D. alpinus sp. nov., and D. joshuensis sp. nov. and description of Dictyobacteraceae fam. nov. within the order Ktedonobacterales isolated from Tengu-no-mugimeshi.</title>
        <authorList>
            <person name="Wang C.M."/>
            <person name="Zheng Y."/>
            <person name="Sakai Y."/>
            <person name="Toyoda A."/>
            <person name="Minakuchi Y."/>
            <person name="Abe K."/>
            <person name="Yokota A."/>
            <person name="Yabe S."/>
        </authorList>
    </citation>
    <scope>NUCLEOTIDE SEQUENCE [LARGE SCALE GENOMIC DNA]</scope>
    <source>
        <strain evidence="13">Uno11</strain>
    </source>
</reference>